<dbReference type="EMBL" id="CP013729">
    <property type="protein sequence ID" value="ALV07119.1"/>
    <property type="molecule type" value="Genomic_DNA"/>
</dbReference>
<accession>A0A0U3LGB8</accession>
<dbReference type="OrthoDB" id="644448at2"/>
<evidence type="ECO:0000313" key="2">
    <source>
        <dbReference type="Proteomes" id="UP000060699"/>
    </source>
</evidence>
<dbReference type="STRING" id="76731.RD2015_2654"/>
<protein>
    <submittedName>
        <fullName evidence="1">Uncharacterized protein</fullName>
    </submittedName>
</protein>
<keyword evidence="2" id="KW-1185">Reference proteome</keyword>
<evidence type="ECO:0000313" key="1">
    <source>
        <dbReference type="EMBL" id="ALV07119.1"/>
    </source>
</evidence>
<name>A0A0U3LGB8_9BURK</name>
<dbReference type="Proteomes" id="UP000060699">
    <property type="component" value="Chromosome"/>
</dbReference>
<gene>
    <name evidence="1" type="ORF">RD2015_2654</name>
</gene>
<dbReference type="AlphaFoldDB" id="A0A0U3LGB8"/>
<proteinExistence type="predicted"/>
<dbReference type="RefSeq" id="WP_157592960.1">
    <property type="nucleotide sequence ID" value="NZ_QUMT01000002.1"/>
</dbReference>
<organism evidence="1 2">
    <name type="scientific">Roseateles depolymerans</name>
    <dbReference type="NCBI Taxonomy" id="76731"/>
    <lineage>
        <taxon>Bacteria</taxon>
        <taxon>Pseudomonadati</taxon>
        <taxon>Pseudomonadota</taxon>
        <taxon>Betaproteobacteria</taxon>
        <taxon>Burkholderiales</taxon>
        <taxon>Sphaerotilaceae</taxon>
        <taxon>Roseateles</taxon>
    </lineage>
</organism>
<sequence>MQEGPEQELSGQPLITEESIMPILTPPEHIQRSKVRDQAVTYTWRGTADYNKSNQKLMDQLSDLSASACLAFCSGLAEWVYWRLQDHTDFHAPLEMIEASWVAQSDIRYVKIPKVYEFEEREGQIDGVLLSVKDLVENALRAFNTSTGQNVKGYGVYLYHVARHVLVDKKPLDAWVKAVLARLKEHYAFEADQPKGEPVPRSAVDTTQPFDKAQSGKALDEFLESVDPAGNRYLCTPDEWAAKGLSDAPYRLA</sequence>
<dbReference type="KEGG" id="rdp:RD2015_2654"/>
<reference evidence="1 2" key="1">
    <citation type="submission" date="2015-12" db="EMBL/GenBank/DDBJ databases">
        <title>Complete genome of Roseateles depolymerans KCTC 42856.</title>
        <authorList>
            <person name="Kim K.M."/>
        </authorList>
    </citation>
    <scope>NUCLEOTIDE SEQUENCE [LARGE SCALE GENOMIC DNA]</scope>
    <source>
        <strain evidence="1 2">KCTC 42856</strain>
    </source>
</reference>